<evidence type="ECO:0000313" key="3">
    <source>
        <dbReference type="Proteomes" id="UP000436468"/>
    </source>
</evidence>
<dbReference type="EMBL" id="WQNF01000036">
    <property type="protein sequence ID" value="MVT69934.1"/>
    <property type="molecule type" value="Genomic_DNA"/>
</dbReference>
<organism evidence="2 3">
    <name type="scientific">Bradyrhizobium pachyrhizi</name>
    <dbReference type="NCBI Taxonomy" id="280333"/>
    <lineage>
        <taxon>Bacteria</taxon>
        <taxon>Pseudomonadati</taxon>
        <taxon>Pseudomonadota</taxon>
        <taxon>Alphaproteobacteria</taxon>
        <taxon>Hyphomicrobiales</taxon>
        <taxon>Nitrobacteraceae</taxon>
        <taxon>Bradyrhizobium</taxon>
    </lineage>
</organism>
<evidence type="ECO:0000313" key="2">
    <source>
        <dbReference type="EMBL" id="MVT69934.1"/>
    </source>
</evidence>
<keyword evidence="3" id="KW-1185">Reference proteome</keyword>
<sequence length="1002" mass="110518">MAAIGDHEGGAGCHGALKHCVAVYWRRHGSSASADKLKRLLIERVDAAEWDASVHPPAYRQLELDRIGSLIDSVRGQQRASEQAEEERRARASCPWPDPGMTLAKAEPALQATVARFFDEAVPEALAQREAYADALEEHRAGRGKVSAEVEFDEIDSDGIFSPHIEPEPPEFAQWGVRITPGAGKTHAARERIVRYVKATGRTIVYAVPTHAKAEEEETKINSFAGETLAAIWRGIDREDPTRPGVKLCRRGELVKAVVKSSGSINDVCGSPTRGFCPFRNDCGYRQQADRTPRVWVITHAALATKPQGAMKDADALIVDEALTLSGGREDHLPLSDFVAPRKEHARLDGWLRRARAAVERLEPGSYVPRGPFEAEGFSEAACMALLAGEAYGYTRVAKVFDPRAEDEIIQAAVEPVTVLNGQVRVRQAFWKNLSELLAGDEATSARMKMSAGDDQAISITTPARPHPEWLERPILHLDATLNEAVVSNWLPRFELIADIRVERGGGVSVHQIVDQAVSYGRVVPGAGGDRSPQKRSAQETYAQRIMRAIEVKAADDRRAGGKTGVIAPKALEDYMEQTWQGWDTRPLNLIINHYGNIRGMNNLEDCRREILISRTEPQAGEVERAARVEFGRHPTVSIGAGFYPDRVVALRSLGNAIASVEQPYHPDRRADAILEQIRDAEVTQAVHRARPVRRGRDRPLVIEIVTGIPVDITVDSVGTFEEWLETSPGRLLLARGFWPTSWEGKQAALADLYPTPTAVRRWFEKNPTEMDMREAVDGVLAAKGALRPYRDILIRLEGTLQQVGLWSLYRYRVAGSRRSHLVAVDQALHADCAKAWACRLGKALDLFEPVGEAARPPAAEPDPPLVLRLATAPSIVSDIFGTDRRDPAAAPFPAAPLHVRTAAGDVRFWPAEDEGRPILARTLPPPKPIAEPILTVGIICDHLGISRFALKNHMGKSRFRKLPGAERERAAIRWMTLKVGREQFITAVRALAEQMRQVGRA</sequence>
<comment type="caution">
    <text evidence="2">The sequence shown here is derived from an EMBL/GenBank/DDBJ whole genome shotgun (WGS) entry which is preliminary data.</text>
</comment>
<accession>A0A844T1G7</accession>
<reference evidence="2 3" key="1">
    <citation type="submission" date="2019-12" db="EMBL/GenBank/DDBJ databases">
        <title>Draft genome sequences Bradyrhizobium cajani AMBPC1010, Bradyrhizobium pachyrhizi AMBPC1040 and Bradyrhizobium yuanmingense ALSPC3051, three plant growth promoting strains isolated from nodules of Cajanus cajan L. in Dominican Republic.</title>
        <authorList>
            <person name="Flores-Felix J.D."/>
            <person name="Araujo J."/>
            <person name="Diaz-Alcantara C."/>
            <person name="Gonzalez-Andres F."/>
            <person name="Velazquez E."/>
        </authorList>
    </citation>
    <scope>NUCLEOTIDE SEQUENCE [LARGE SCALE GENOMIC DNA]</scope>
    <source>
        <strain evidence="2 3">1040</strain>
    </source>
</reference>
<name>A0A844T1G7_9BRAD</name>
<protein>
    <submittedName>
        <fullName evidence="2">Uncharacterized protein</fullName>
    </submittedName>
</protein>
<dbReference type="AlphaFoldDB" id="A0A844T1G7"/>
<dbReference type="Proteomes" id="UP000436468">
    <property type="component" value="Unassembled WGS sequence"/>
</dbReference>
<dbReference type="RefSeq" id="WP_157348050.1">
    <property type="nucleotide sequence ID" value="NZ_WQNF01000036.1"/>
</dbReference>
<evidence type="ECO:0000256" key="1">
    <source>
        <dbReference type="SAM" id="MobiDB-lite"/>
    </source>
</evidence>
<proteinExistence type="predicted"/>
<feature type="region of interest" description="Disordered" evidence="1">
    <location>
        <begin position="76"/>
        <end position="98"/>
    </location>
</feature>
<gene>
    <name evidence="2" type="ORF">GPL21_33135</name>
</gene>